<name>A0AAN6PTK7_9PEZI</name>
<feature type="compositionally biased region" description="Polar residues" evidence="1">
    <location>
        <begin position="129"/>
        <end position="141"/>
    </location>
</feature>
<dbReference type="Proteomes" id="UP001305647">
    <property type="component" value="Unassembled WGS sequence"/>
</dbReference>
<feature type="region of interest" description="Disordered" evidence="1">
    <location>
        <begin position="1"/>
        <end position="48"/>
    </location>
</feature>
<gene>
    <name evidence="2" type="ORF">N658DRAFT_332564</name>
</gene>
<proteinExistence type="predicted"/>
<sequence>MAEGEELSIDDGEDWNFATANPARTPSPGQHHPAPQESKRDPRRDGIIWPTTNPAIPCLWVPNPPPRLHVRVPRDVDQNTRGLRVIPEPTKVHGTQVSSEENDLYTSGAIKATTANRPELPYRMVPRDNNPTSYEDQTRQQAELFPSTDMKPFRDLDQRKQQPRDEPLRDALPNAPLLQQTDVVTPAVGRDPKVKKQHRVQLRLPDIRLSFITAQDQARFEAIFVSAVQPGWKTMSKHRAMKMMEGSKVDLKSISDICRLADTTNSRRIY</sequence>
<comment type="caution">
    <text evidence="2">The sequence shown here is derived from an EMBL/GenBank/DDBJ whole genome shotgun (WGS) entry which is preliminary data.</text>
</comment>
<keyword evidence="3" id="KW-1185">Reference proteome</keyword>
<accession>A0AAN6PTK7</accession>
<feature type="compositionally biased region" description="Acidic residues" evidence="1">
    <location>
        <begin position="1"/>
        <end position="14"/>
    </location>
</feature>
<reference evidence="2" key="1">
    <citation type="journal article" date="2023" name="Mol. Phylogenet. Evol.">
        <title>Genome-scale phylogeny and comparative genomics of the fungal order Sordariales.</title>
        <authorList>
            <person name="Hensen N."/>
            <person name="Bonometti L."/>
            <person name="Westerberg I."/>
            <person name="Brannstrom I.O."/>
            <person name="Guillou S."/>
            <person name="Cros-Aarteil S."/>
            <person name="Calhoun S."/>
            <person name="Haridas S."/>
            <person name="Kuo A."/>
            <person name="Mondo S."/>
            <person name="Pangilinan J."/>
            <person name="Riley R."/>
            <person name="LaButti K."/>
            <person name="Andreopoulos B."/>
            <person name="Lipzen A."/>
            <person name="Chen C."/>
            <person name="Yan M."/>
            <person name="Daum C."/>
            <person name="Ng V."/>
            <person name="Clum A."/>
            <person name="Steindorff A."/>
            <person name="Ohm R.A."/>
            <person name="Martin F."/>
            <person name="Silar P."/>
            <person name="Natvig D.O."/>
            <person name="Lalanne C."/>
            <person name="Gautier V."/>
            <person name="Ament-Velasquez S.L."/>
            <person name="Kruys A."/>
            <person name="Hutchinson M.I."/>
            <person name="Powell A.J."/>
            <person name="Barry K."/>
            <person name="Miller A.N."/>
            <person name="Grigoriev I.V."/>
            <person name="Debuchy R."/>
            <person name="Gladieux P."/>
            <person name="Hiltunen Thoren M."/>
            <person name="Johannesson H."/>
        </authorList>
    </citation>
    <scope>NUCLEOTIDE SEQUENCE</scope>
    <source>
        <strain evidence="2">CBS 757.83</strain>
    </source>
</reference>
<evidence type="ECO:0000313" key="2">
    <source>
        <dbReference type="EMBL" id="KAK4096801.1"/>
    </source>
</evidence>
<dbReference type="AlphaFoldDB" id="A0AAN6PTK7"/>
<organism evidence="2 3">
    <name type="scientific">Parathielavia hyrcaniae</name>
    <dbReference type="NCBI Taxonomy" id="113614"/>
    <lineage>
        <taxon>Eukaryota</taxon>
        <taxon>Fungi</taxon>
        <taxon>Dikarya</taxon>
        <taxon>Ascomycota</taxon>
        <taxon>Pezizomycotina</taxon>
        <taxon>Sordariomycetes</taxon>
        <taxon>Sordariomycetidae</taxon>
        <taxon>Sordariales</taxon>
        <taxon>Chaetomiaceae</taxon>
        <taxon>Parathielavia</taxon>
    </lineage>
</organism>
<evidence type="ECO:0000256" key="1">
    <source>
        <dbReference type="SAM" id="MobiDB-lite"/>
    </source>
</evidence>
<feature type="compositionally biased region" description="Basic and acidic residues" evidence="1">
    <location>
        <begin position="37"/>
        <end position="46"/>
    </location>
</feature>
<dbReference type="EMBL" id="MU863695">
    <property type="protein sequence ID" value="KAK4096801.1"/>
    <property type="molecule type" value="Genomic_DNA"/>
</dbReference>
<reference evidence="2" key="2">
    <citation type="submission" date="2023-05" db="EMBL/GenBank/DDBJ databases">
        <authorList>
            <consortium name="Lawrence Berkeley National Laboratory"/>
            <person name="Steindorff A."/>
            <person name="Hensen N."/>
            <person name="Bonometti L."/>
            <person name="Westerberg I."/>
            <person name="Brannstrom I.O."/>
            <person name="Guillou S."/>
            <person name="Cros-Aarteil S."/>
            <person name="Calhoun S."/>
            <person name="Haridas S."/>
            <person name="Kuo A."/>
            <person name="Mondo S."/>
            <person name="Pangilinan J."/>
            <person name="Riley R."/>
            <person name="Labutti K."/>
            <person name="Andreopoulos B."/>
            <person name="Lipzen A."/>
            <person name="Chen C."/>
            <person name="Yanf M."/>
            <person name="Daum C."/>
            <person name="Ng V."/>
            <person name="Clum A."/>
            <person name="Ohm R."/>
            <person name="Martin F."/>
            <person name="Silar P."/>
            <person name="Natvig D."/>
            <person name="Lalanne C."/>
            <person name="Gautier V."/>
            <person name="Ament-Velasquez S.L."/>
            <person name="Kruys A."/>
            <person name="Hutchinson M.I."/>
            <person name="Powell A.J."/>
            <person name="Barry K."/>
            <person name="Miller A.N."/>
            <person name="Grigoriev I.V."/>
            <person name="Debuchy R."/>
            <person name="Gladieux P."/>
            <person name="Thoren M.H."/>
            <person name="Johannesson H."/>
        </authorList>
    </citation>
    <scope>NUCLEOTIDE SEQUENCE</scope>
    <source>
        <strain evidence="2">CBS 757.83</strain>
    </source>
</reference>
<feature type="region of interest" description="Disordered" evidence="1">
    <location>
        <begin position="121"/>
        <end position="197"/>
    </location>
</feature>
<evidence type="ECO:0000313" key="3">
    <source>
        <dbReference type="Proteomes" id="UP001305647"/>
    </source>
</evidence>
<feature type="compositionally biased region" description="Polar residues" evidence="1">
    <location>
        <begin position="18"/>
        <end position="28"/>
    </location>
</feature>
<protein>
    <submittedName>
        <fullName evidence="2">Uncharacterized protein</fullName>
    </submittedName>
</protein>
<feature type="compositionally biased region" description="Basic and acidic residues" evidence="1">
    <location>
        <begin position="151"/>
        <end position="169"/>
    </location>
</feature>